<proteinExistence type="inferred from homology"/>
<protein>
    <recommendedName>
        <fullName evidence="1">ESAT-6-like protein</fullName>
    </recommendedName>
</protein>
<dbReference type="SUPFAM" id="SSF140453">
    <property type="entry name" value="EsxAB dimer-like"/>
    <property type="match status" value="1"/>
</dbReference>
<dbReference type="InterPro" id="IPR036689">
    <property type="entry name" value="ESAT-6-like_sf"/>
</dbReference>
<evidence type="ECO:0000313" key="2">
    <source>
        <dbReference type="EMBL" id="MFI1462538.1"/>
    </source>
</evidence>
<comment type="similarity">
    <text evidence="1">Belongs to the WXG100 family.</text>
</comment>
<dbReference type="Proteomes" id="UP001611263">
    <property type="component" value="Unassembled WGS sequence"/>
</dbReference>
<dbReference type="NCBIfam" id="TIGR03930">
    <property type="entry name" value="WXG100_ESAT6"/>
    <property type="match status" value="1"/>
</dbReference>
<organism evidence="2 3">
    <name type="scientific">Nocardia carnea</name>
    <dbReference type="NCBI Taxonomy" id="37328"/>
    <lineage>
        <taxon>Bacteria</taxon>
        <taxon>Bacillati</taxon>
        <taxon>Actinomycetota</taxon>
        <taxon>Actinomycetes</taxon>
        <taxon>Mycobacteriales</taxon>
        <taxon>Nocardiaceae</taxon>
        <taxon>Nocardia</taxon>
    </lineage>
</organism>
<dbReference type="GeneID" id="93503717"/>
<sequence length="96" mass="10661">MSGQIQYSAEQMDMLANDLLAAKNRLSDTHLDLRGYVDQLAAEWGGTAKNEYLVKQGRWDDANGRLMEIMEKLSGIVRDGAVDMATTDAQLAAKWL</sequence>
<comment type="caution">
    <text evidence="2">The sequence shown here is derived from an EMBL/GenBank/DDBJ whole genome shotgun (WGS) entry which is preliminary data.</text>
</comment>
<accession>A0ABW7TS58</accession>
<keyword evidence="3" id="KW-1185">Reference proteome</keyword>
<evidence type="ECO:0000313" key="3">
    <source>
        <dbReference type="Proteomes" id="UP001611263"/>
    </source>
</evidence>
<gene>
    <name evidence="2" type="ORF">ACH4WX_17625</name>
</gene>
<name>A0ABW7TS58_9NOCA</name>
<evidence type="ECO:0000256" key="1">
    <source>
        <dbReference type="RuleBase" id="RU362001"/>
    </source>
</evidence>
<dbReference type="RefSeq" id="WP_033244305.1">
    <property type="nucleotide sequence ID" value="NZ_JBIRUQ010000004.1"/>
</dbReference>
<dbReference type="InterPro" id="IPR010310">
    <property type="entry name" value="T7SS_ESAT-6-like"/>
</dbReference>
<dbReference type="Pfam" id="PF06013">
    <property type="entry name" value="WXG100"/>
    <property type="match status" value="1"/>
</dbReference>
<dbReference type="Gene3D" id="1.10.287.1060">
    <property type="entry name" value="ESAT-6-like"/>
    <property type="match status" value="1"/>
</dbReference>
<reference evidence="2 3" key="1">
    <citation type="submission" date="2024-10" db="EMBL/GenBank/DDBJ databases">
        <title>The Natural Products Discovery Center: Release of the First 8490 Sequenced Strains for Exploring Actinobacteria Biosynthetic Diversity.</title>
        <authorList>
            <person name="Kalkreuter E."/>
            <person name="Kautsar S.A."/>
            <person name="Yang D."/>
            <person name="Bader C.D."/>
            <person name="Teijaro C.N."/>
            <person name="Fluegel L."/>
            <person name="Davis C.M."/>
            <person name="Simpson J.R."/>
            <person name="Lauterbach L."/>
            <person name="Steele A.D."/>
            <person name="Gui C."/>
            <person name="Meng S."/>
            <person name="Li G."/>
            <person name="Viehrig K."/>
            <person name="Ye F."/>
            <person name="Su P."/>
            <person name="Kiefer A.F."/>
            <person name="Nichols A."/>
            <person name="Cepeda A.J."/>
            <person name="Yan W."/>
            <person name="Fan B."/>
            <person name="Jiang Y."/>
            <person name="Adhikari A."/>
            <person name="Zheng C.-J."/>
            <person name="Schuster L."/>
            <person name="Cowan T.M."/>
            <person name="Smanski M.J."/>
            <person name="Chevrette M.G."/>
            <person name="De Carvalho L.P.S."/>
            <person name="Shen B."/>
        </authorList>
    </citation>
    <scope>NUCLEOTIDE SEQUENCE [LARGE SCALE GENOMIC DNA]</scope>
    <source>
        <strain evidence="2 3">NPDC020568</strain>
    </source>
</reference>
<dbReference type="EMBL" id="JBIRUQ010000004">
    <property type="protein sequence ID" value="MFI1462538.1"/>
    <property type="molecule type" value="Genomic_DNA"/>
</dbReference>